<evidence type="ECO:0000256" key="1">
    <source>
        <dbReference type="SAM" id="Phobius"/>
    </source>
</evidence>
<dbReference type="Proteomes" id="UP000476064">
    <property type="component" value="Chromosome"/>
</dbReference>
<evidence type="ECO:0000313" key="2">
    <source>
        <dbReference type="EMBL" id="QHT60412.1"/>
    </source>
</evidence>
<feature type="transmembrane region" description="Helical" evidence="1">
    <location>
        <begin position="46"/>
        <end position="67"/>
    </location>
</feature>
<dbReference type="KEGG" id="plyc:GXP70_11030"/>
<gene>
    <name evidence="2" type="ORF">GXP70_11030</name>
</gene>
<feature type="transmembrane region" description="Helical" evidence="1">
    <location>
        <begin position="6"/>
        <end position="25"/>
    </location>
</feature>
<dbReference type="RefSeq" id="WP_162356620.1">
    <property type="nucleotide sequence ID" value="NZ_CP048209.1"/>
</dbReference>
<reference evidence="2 3" key="1">
    <citation type="submission" date="2020-01" db="EMBL/GenBank/DDBJ databases">
        <title>Paenibacillus sp. nov., isolated from tomato rhizosphere.</title>
        <authorList>
            <person name="Weon H.-Y."/>
            <person name="Lee S.A."/>
        </authorList>
    </citation>
    <scope>NUCLEOTIDE SEQUENCE [LARGE SCALE GENOMIC DNA]</scope>
    <source>
        <strain evidence="2 3">12200R-189</strain>
    </source>
</reference>
<evidence type="ECO:0000313" key="3">
    <source>
        <dbReference type="Proteomes" id="UP000476064"/>
    </source>
</evidence>
<keyword evidence="1" id="KW-1133">Transmembrane helix</keyword>
<protein>
    <submittedName>
        <fullName evidence="2">Uncharacterized protein</fullName>
    </submittedName>
</protein>
<name>A0A6C0FWI8_9BACL</name>
<keyword evidence="1" id="KW-0812">Transmembrane</keyword>
<accession>A0A6C0FWI8</accession>
<keyword evidence="3" id="KW-1185">Reference proteome</keyword>
<sequence length="73" mass="8682">MFWQQLWFLSNMVFVALAIVFLFAHRAVTLARHERDAERIAKKQRVRLTIGLLTLASFIVMITFFLINMRVNR</sequence>
<dbReference type="AlphaFoldDB" id="A0A6C0FWI8"/>
<proteinExistence type="predicted"/>
<keyword evidence="1" id="KW-0472">Membrane</keyword>
<dbReference type="EMBL" id="CP048209">
    <property type="protein sequence ID" value="QHT60412.1"/>
    <property type="molecule type" value="Genomic_DNA"/>
</dbReference>
<organism evidence="2 3">
    <name type="scientific">Paenibacillus lycopersici</name>
    <dbReference type="NCBI Taxonomy" id="2704462"/>
    <lineage>
        <taxon>Bacteria</taxon>
        <taxon>Bacillati</taxon>
        <taxon>Bacillota</taxon>
        <taxon>Bacilli</taxon>
        <taxon>Bacillales</taxon>
        <taxon>Paenibacillaceae</taxon>
        <taxon>Paenibacillus</taxon>
    </lineage>
</organism>